<reference evidence="1" key="1">
    <citation type="submission" date="2014-09" db="EMBL/GenBank/DDBJ databases">
        <authorList>
            <person name="Magalhaes I.L.F."/>
            <person name="Oliveira U."/>
            <person name="Santos F.R."/>
            <person name="Vidigal T.H.D.A."/>
            <person name="Brescovit A.D."/>
            <person name="Santos A.J."/>
        </authorList>
    </citation>
    <scope>NUCLEOTIDE SEQUENCE</scope>
    <source>
        <tissue evidence="1">Shoot tissue taken approximately 20 cm above the soil surface</tissue>
    </source>
</reference>
<reference evidence="1" key="2">
    <citation type="journal article" date="2015" name="Data Brief">
        <title>Shoot transcriptome of the giant reed, Arundo donax.</title>
        <authorList>
            <person name="Barrero R.A."/>
            <person name="Guerrero F.D."/>
            <person name="Moolhuijzen P."/>
            <person name="Goolsby J.A."/>
            <person name="Tidwell J."/>
            <person name="Bellgard S.E."/>
            <person name="Bellgard M.I."/>
        </authorList>
    </citation>
    <scope>NUCLEOTIDE SEQUENCE</scope>
    <source>
        <tissue evidence="1">Shoot tissue taken approximately 20 cm above the soil surface</tissue>
    </source>
</reference>
<sequence length="55" mass="6138">MEPITFKEISFHLFCLTAELVNKDIVTLEVKITAKSNAEKIGILKLLSRVPLPAN</sequence>
<dbReference type="AlphaFoldDB" id="A0A0A9EZ57"/>
<name>A0A0A9EZ57_ARUDO</name>
<proteinExistence type="predicted"/>
<protein>
    <submittedName>
        <fullName evidence="1">Uncharacterized protein</fullName>
    </submittedName>
</protein>
<accession>A0A0A9EZ57</accession>
<organism evidence="1">
    <name type="scientific">Arundo donax</name>
    <name type="common">Giant reed</name>
    <name type="synonym">Donax arundinaceus</name>
    <dbReference type="NCBI Taxonomy" id="35708"/>
    <lineage>
        <taxon>Eukaryota</taxon>
        <taxon>Viridiplantae</taxon>
        <taxon>Streptophyta</taxon>
        <taxon>Embryophyta</taxon>
        <taxon>Tracheophyta</taxon>
        <taxon>Spermatophyta</taxon>
        <taxon>Magnoliopsida</taxon>
        <taxon>Liliopsida</taxon>
        <taxon>Poales</taxon>
        <taxon>Poaceae</taxon>
        <taxon>PACMAD clade</taxon>
        <taxon>Arundinoideae</taxon>
        <taxon>Arundineae</taxon>
        <taxon>Arundo</taxon>
    </lineage>
</organism>
<dbReference type="EMBL" id="GBRH01194760">
    <property type="protein sequence ID" value="JAE03136.1"/>
    <property type="molecule type" value="Transcribed_RNA"/>
</dbReference>
<evidence type="ECO:0000313" key="1">
    <source>
        <dbReference type="EMBL" id="JAE03136.1"/>
    </source>
</evidence>